<dbReference type="RefSeq" id="WP_133806161.1">
    <property type="nucleotide sequence ID" value="NZ_SNWQ01000078.1"/>
</dbReference>
<dbReference type="Proteomes" id="UP000295388">
    <property type="component" value="Unassembled WGS sequence"/>
</dbReference>
<evidence type="ECO:0000313" key="2">
    <source>
        <dbReference type="Proteomes" id="UP000295388"/>
    </source>
</evidence>
<gene>
    <name evidence="1" type="ORF">EV643_1784</name>
</gene>
<sequence>MRAGKSGDRSAFFLKDTSSYREIHTNRDTGEWFVVRGQSVTNEIGATRVEGSVFEFVSVVAGQPFVVEDSSGKVVLRDRGAVR</sequence>
<dbReference type="EMBL" id="SNWQ01000078">
    <property type="protein sequence ID" value="TDO25978.1"/>
    <property type="molecule type" value="Genomic_DNA"/>
</dbReference>
<dbReference type="AlphaFoldDB" id="A0A4V3C4H5"/>
<evidence type="ECO:0000313" key="1">
    <source>
        <dbReference type="EMBL" id="TDO25978.1"/>
    </source>
</evidence>
<proteinExistence type="predicted"/>
<organism evidence="1 2">
    <name type="scientific">Kribbella caucasensis</name>
    <dbReference type="NCBI Taxonomy" id="2512215"/>
    <lineage>
        <taxon>Bacteria</taxon>
        <taxon>Bacillati</taxon>
        <taxon>Actinomycetota</taxon>
        <taxon>Actinomycetes</taxon>
        <taxon>Propionibacteriales</taxon>
        <taxon>Kribbellaceae</taxon>
        <taxon>Kribbella</taxon>
    </lineage>
</organism>
<keyword evidence="2" id="KW-1185">Reference proteome</keyword>
<reference evidence="1 2" key="1">
    <citation type="submission" date="2019-03" db="EMBL/GenBank/DDBJ databases">
        <title>Genomic Encyclopedia of Type Strains, Phase III (KMG-III): the genomes of soil and plant-associated and newly described type strains.</title>
        <authorList>
            <person name="Whitman W."/>
        </authorList>
    </citation>
    <scope>NUCLEOTIDE SEQUENCE [LARGE SCALE GENOMIC DNA]</scope>
    <source>
        <strain evidence="1 2">VKM Ac-2527</strain>
    </source>
</reference>
<comment type="caution">
    <text evidence="1">The sequence shown here is derived from an EMBL/GenBank/DDBJ whole genome shotgun (WGS) entry which is preliminary data.</text>
</comment>
<protein>
    <submittedName>
        <fullName evidence="1">Uncharacterized protein</fullName>
    </submittedName>
</protein>
<name>A0A4V3C4H5_9ACTN</name>
<accession>A0A4V3C4H5</accession>